<comment type="caution">
    <text evidence="2">The sequence shown here is derived from an EMBL/GenBank/DDBJ whole genome shotgun (WGS) entry which is preliminary data.</text>
</comment>
<dbReference type="AlphaFoldDB" id="A0AAE0L7M6"/>
<feature type="non-terminal residue" evidence="2">
    <location>
        <position position="1"/>
    </location>
</feature>
<organism evidence="2 3">
    <name type="scientific">Cymbomonas tetramitiformis</name>
    <dbReference type="NCBI Taxonomy" id="36881"/>
    <lineage>
        <taxon>Eukaryota</taxon>
        <taxon>Viridiplantae</taxon>
        <taxon>Chlorophyta</taxon>
        <taxon>Pyramimonadophyceae</taxon>
        <taxon>Pyramimonadales</taxon>
        <taxon>Pyramimonadaceae</taxon>
        <taxon>Cymbomonas</taxon>
    </lineage>
</organism>
<feature type="transmembrane region" description="Helical" evidence="1">
    <location>
        <begin position="132"/>
        <end position="153"/>
    </location>
</feature>
<keyword evidence="1" id="KW-0812">Transmembrane</keyword>
<keyword evidence="1" id="KW-1133">Transmembrane helix</keyword>
<proteinExistence type="predicted"/>
<keyword evidence="3" id="KW-1185">Reference proteome</keyword>
<evidence type="ECO:0000256" key="1">
    <source>
        <dbReference type="SAM" id="Phobius"/>
    </source>
</evidence>
<accession>A0AAE0L7M6</accession>
<name>A0AAE0L7M6_9CHLO</name>
<dbReference type="EMBL" id="LGRX02007399">
    <property type="protein sequence ID" value="KAK3275086.1"/>
    <property type="molecule type" value="Genomic_DNA"/>
</dbReference>
<reference evidence="2 3" key="1">
    <citation type="journal article" date="2015" name="Genome Biol. Evol.">
        <title>Comparative Genomics of a Bacterivorous Green Alga Reveals Evolutionary Causalities and Consequences of Phago-Mixotrophic Mode of Nutrition.</title>
        <authorList>
            <person name="Burns J.A."/>
            <person name="Paasch A."/>
            <person name="Narechania A."/>
            <person name="Kim E."/>
        </authorList>
    </citation>
    <scope>NUCLEOTIDE SEQUENCE [LARGE SCALE GENOMIC DNA]</scope>
    <source>
        <strain evidence="2 3">PLY_AMNH</strain>
    </source>
</reference>
<protein>
    <submittedName>
        <fullName evidence="2">Uncharacterized protein</fullName>
    </submittedName>
</protein>
<dbReference type="Proteomes" id="UP001190700">
    <property type="component" value="Unassembled WGS sequence"/>
</dbReference>
<gene>
    <name evidence="2" type="ORF">CYMTET_16765</name>
</gene>
<sequence>PPASKGFLIPVELTLRLPPAPVYTQRSPGLSQHTEPQLFERRCEVAAGLWFEWCGDACSERCCEVAAGLGGLSGCGDACSERRLGVETPARGAVSFKLDSGFSACGDACSERRCELEEEEGILLHSHLFRNIFYLSMATMGISVPLLALYVFVRMSPPVQMVQPVPSSLQSTAAGSGVAALHVQNAIREQIVPGGGMMARIGDGLAGMIYGFKSRVSLSNPTLPVTSRSLPPPSGLGSGEEQRLADLAGNAWNPLQPKTYQTGLQAFGGANNSTMERIRQLEQENYRLRTMEEDDRRSSRLAELQSENERLRILKTRKEQRGNFNW</sequence>
<evidence type="ECO:0000313" key="2">
    <source>
        <dbReference type="EMBL" id="KAK3275086.1"/>
    </source>
</evidence>
<evidence type="ECO:0000313" key="3">
    <source>
        <dbReference type="Proteomes" id="UP001190700"/>
    </source>
</evidence>
<keyword evidence="1" id="KW-0472">Membrane</keyword>